<evidence type="ECO:0000256" key="6">
    <source>
        <dbReference type="ARBA" id="ARBA00022692"/>
    </source>
</evidence>
<evidence type="ECO:0000256" key="8">
    <source>
        <dbReference type="ARBA" id="ARBA00022801"/>
    </source>
</evidence>
<feature type="transmembrane region" description="Helical" evidence="13">
    <location>
        <begin position="12"/>
        <end position="34"/>
    </location>
</feature>
<organism evidence="15 16">
    <name type="scientific">Deinococcus rubellus</name>
    <dbReference type="NCBI Taxonomy" id="1889240"/>
    <lineage>
        <taxon>Bacteria</taxon>
        <taxon>Thermotogati</taxon>
        <taxon>Deinococcota</taxon>
        <taxon>Deinococci</taxon>
        <taxon>Deinococcales</taxon>
        <taxon>Deinococcaceae</taxon>
        <taxon>Deinococcus</taxon>
    </lineage>
</organism>
<evidence type="ECO:0000256" key="10">
    <source>
        <dbReference type="ARBA" id="ARBA00022989"/>
    </source>
</evidence>
<comment type="subcellular location">
    <subcellularLocation>
        <location evidence="2">Cell membrane</location>
        <topology evidence="2">Multi-pass membrane protein</topology>
    </subcellularLocation>
</comment>
<feature type="transmembrane region" description="Helical" evidence="13">
    <location>
        <begin position="169"/>
        <end position="187"/>
    </location>
</feature>
<feature type="transmembrane region" description="Helical" evidence="13">
    <location>
        <begin position="123"/>
        <end position="142"/>
    </location>
</feature>
<keyword evidence="11" id="KW-0482">Metalloprotease</keyword>
<dbReference type="GO" id="GO:0008233">
    <property type="term" value="F:peptidase activity"/>
    <property type="evidence" value="ECO:0007669"/>
    <property type="project" value="UniProtKB-KW"/>
</dbReference>
<evidence type="ECO:0000256" key="13">
    <source>
        <dbReference type="SAM" id="Phobius"/>
    </source>
</evidence>
<gene>
    <name evidence="15" type="ORF">N0D28_12355</name>
</gene>
<keyword evidence="7" id="KW-0479">Metal-binding</keyword>
<dbReference type="InterPro" id="IPR044537">
    <property type="entry name" value="Rip2-like"/>
</dbReference>
<protein>
    <submittedName>
        <fullName evidence="15">Site-2 protease family protein</fullName>
    </submittedName>
</protein>
<dbReference type="PANTHER" id="PTHR35864">
    <property type="entry name" value="ZINC METALLOPROTEASE MJ0611-RELATED"/>
    <property type="match status" value="1"/>
</dbReference>
<evidence type="ECO:0000256" key="7">
    <source>
        <dbReference type="ARBA" id="ARBA00022723"/>
    </source>
</evidence>
<dbReference type="Proteomes" id="UP001060261">
    <property type="component" value="Chromosome"/>
</dbReference>
<evidence type="ECO:0000256" key="4">
    <source>
        <dbReference type="ARBA" id="ARBA00022475"/>
    </source>
</evidence>
<evidence type="ECO:0000259" key="14">
    <source>
        <dbReference type="Pfam" id="PF02163"/>
    </source>
</evidence>
<evidence type="ECO:0000256" key="5">
    <source>
        <dbReference type="ARBA" id="ARBA00022670"/>
    </source>
</evidence>
<dbReference type="GO" id="GO:0006508">
    <property type="term" value="P:proteolysis"/>
    <property type="evidence" value="ECO:0007669"/>
    <property type="project" value="UniProtKB-KW"/>
</dbReference>
<dbReference type="EMBL" id="CP104213">
    <property type="protein sequence ID" value="UWX63522.1"/>
    <property type="molecule type" value="Genomic_DNA"/>
</dbReference>
<proteinExistence type="inferred from homology"/>
<keyword evidence="16" id="KW-1185">Reference proteome</keyword>
<dbReference type="PANTHER" id="PTHR35864:SF1">
    <property type="entry name" value="ZINC METALLOPROTEASE YWHC-RELATED"/>
    <property type="match status" value="1"/>
</dbReference>
<feature type="domain" description="Peptidase M50" evidence="14">
    <location>
        <begin position="17"/>
        <end position="118"/>
    </location>
</feature>
<feature type="transmembrane region" description="Helical" evidence="13">
    <location>
        <begin position="55"/>
        <end position="75"/>
    </location>
</feature>
<name>A0ABY5YHE8_9DEIO</name>
<keyword evidence="4" id="KW-1003">Cell membrane</keyword>
<comment type="cofactor">
    <cofactor evidence="1">
        <name>Zn(2+)</name>
        <dbReference type="ChEBI" id="CHEBI:29105"/>
    </cofactor>
</comment>
<dbReference type="Pfam" id="PF02163">
    <property type="entry name" value="Peptidase_M50"/>
    <property type="match status" value="2"/>
</dbReference>
<feature type="transmembrane region" description="Helical" evidence="13">
    <location>
        <begin position="87"/>
        <end position="111"/>
    </location>
</feature>
<accession>A0ABY5YHE8</accession>
<evidence type="ECO:0000256" key="11">
    <source>
        <dbReference type="ARBA" id="ARBA00023049"/>
    </source>
</evidence>
<dbReference type="InterPro" id="IPR052348">
    <property type="entry name" value="Metallopeptidase_M50B"/>
</dbReference>
<keyword evidence="9" id="KW-0862">Zinc</keyword>
<keyword evidence="10 13" id="KW-1133">Transmembrane helix</keyword>
<dbReference type="CDD" id="cd06158">
    <property type="entry name" value="S2P-M50_like_1"/>
    <property type="match status" value="1"/>
</dbReference>
<sequence length="204" mass="21630">MGLLSLLSSNPTAFVIIALALILSLTVHEFAHAYTADRLGDPTPRQFGRVTLNPLAHLDPFGAILLLVAGFGFARPVPVNFNNLGRWGMVAVAAAGPISNILIALLCILLLRVLPETNLGDTILGIVASINVVLAVFNLIPIPLLDGSRILAGIFPNTLGRSLMEFERLPYAFLIVMGFILLARGPLSSVIGTVQGWLFGLAGV</sequence>
<keyword evidence="8" id="KW-0378">Hydrolase</keyword>
<evidence type="ECO:0000313" key="15">
    <source>
        <dbReference type="EMBL" id="UWX63522.1"/>
    </source>
</evidence>
<evidence type="ECO:0000313" key="16">
    <source>
        <dbReference type="Proteomes" id="UP001060261"/>
    </source>
</evidence>
<evidence type="ECO:0000256" key="12">
    <source>
        <dbReference type="ARBA" id="ARBA00023136"/>
    </source>
</evidence>
<keyword evidence="12 13" id="KW-0472">Membrane</keyword>
<comment type="similarity">
    <text evidence="3">Belongs to the peptidase M50B family.</text>
</comment>
<evidence type="ECO:0000256" key="1">
    <source>
        <dbReference type="ARBA" id="ARBA00001947"/>
    </source>
</evidence>
<dbReference type="RefSeq" id="WP_260559807.1">
    <property type="nucleotide sequence ID" value="NZ_BAABEC010000181.1"/>
</dbReference>
<evidence type="ECO:0000256" key="3">
    <source>
        <dbReference type="ARBA" id="ARBA00007931"/>
    </source>
</evidence>
<keyword evidence="6 13" id="KW-0812">Transmembrane</keyword>
<keyword evidence="5 15" id="KW-0645">Protease</keyword>
<evidence type="ECO:0000256" key="2">
    <source>
        <dbReference type="ARBA" id="ARBA00004651"/>
    </source>
</evidence>
<evidence type="ECO:0000256" key="9">
    <source>
        <dbReference type="ARBA" id="ARBA00022833"/>
    </source>
</evidence>
<dbReference type="InterPro" id="IPR008915">
    <property type="entry name" value="Peptidase_M50"/>
</dbReference>
<reference evidence="15" key="1">
    <citation type="submission" date="2022-09" db="EMBL/GenBank/DDBJ databases">
        <title>genome sequence of Deinococcus rubellus.</title>
        <authorList>
            <person name="Srinivasan S."/>
        </authorList>
    </citation>
    <scope>NUCLEOTIDE SEQUENCE</scope>
    <source>
        <strain evidence="15">Ant6</strain>
    </source>
</reference>
<feature type="domain" description="Peptidase M50" evidence="14">
    <location>
        <begin position="122"/>
        <end position="165"/>
    </location>
</feature>